<evidence type="ECO:0000256" key="1">
    <source>
        <dbReference type="SAM" id="SignalP"/>
    </source>
</evidence>
<dbReference type="EMBL" id="UGOY01000001">
    <property type="protein sequence ID" value="STY21747.1"/>
    <property type="molecule type" value="Genomic_DNA"/>
</dbReference>
<sequence>MNFFREIAIPVLSIMFSLTTYAADTAPGAGTGGDFQTLCTNAWMKKADEAKDKVDFKNFGEKYCACAAKLPLDSDAAVQKAVHLCMSRTLLHDTMDTVEDEVGLSKAKDGDIMDYCQDRWSLVDPKQTDEDKKLISSYCECAKPKLMDLLKRSNDMTDKQYDDEINSIADACADNAVASKPTPAS</sequence>
<evidence type="ECO:0000313" key="4">
    <source>
        <dbReference type="Proteomes" id="UP000054820"/>
    </source>
</evidence>
<reference evidence="2 4" key="1">
    <citation type="submission" date="2015-11" db="EMBL/GenBank/DDBJ databases">
        <title>Genomic analysis of 38 Legionella species identifies large and diverse effector repertoires.</title>
        <authorList>
            <person name="Burstein D."/>
            <person name="Amaro F."/>
            <person name="Zusman T."/>
            <person name="Lifshitz Z."/>
            <person name="Cohen O."/>
            <person name="Gilbert J.A."/>
            <person name="Pupko T."/>
            <person name="Shuman H.A."/>
            <person name="Segal G."/>
        </authorList>
    </citation>
    <scope>NUCLEOTIDE SEQUENCE [LARGE SCALE GENOMIC DNA]</scope>
    <source>
        <strain evidence="2 4">SC-18-C9</strain>
    </source>
</reference>
<feature type="signal peptide" evidence="1">
    <location>
        <begin position="1"/>
        <end position="22"/>
    </location>
</feature>
<dbReference type="EMBL" id="LNYZ01000043">
    <property type="protein sequence ID" value="KTD69940.1"/>
    <property type="molecule type" value="Genomic_DNA"/>
</dbReference>
<evidence type="ECO:0000313" key="3">
    <source>
        <dbReference type="EMBL" id="STY21747.1"/>
    </source>
</evidence>
<proteinExistence type="predicted"/>
<accession>A0A378L4X3</accession>
<gene>
    <name evidence="2" type="ORF">Lstg_3381</name>
    <name evidence="3" type="ORF">NCTC11991_00316</name>
</gene>
<feature type="chain" id="PRO_5016705672" evidence="1">
    <location>
        <begin position="23"/>
        <end position="185"/>
    </location>
</feature>
<evidence type="ECO:0000313" key="5">
    <source>
        <dbReference type="Proteomes" id="UP000255110"/>
    </source>
</evidence>
<reference evidence="3 5" key="2">
    <citation type="submission" date="2018-06" db="EMBL/GenBank/DDBJ databases">
        <authorList>
            <consortium name="Pathogen Informatics"/>
            <person name="Doyle S."/>
        </authorList>
    </citation>
    <scope>NUCLEOTIDE SEQUENCE [LARGE SCALE GENOMIC DNA]</scope>
    <source>
        <strain evidence="3 5">NCTC11991</strain>
    </source>
</reference>
<organism evidence="3 5">
    <name type="scientific">Legionella steigerwaltii</name>
    <dbReference type="NCBI Taxonomy" id="460"/>
    <lineage>
        <taxon>Bacteria</taxon>
        <taxon>Pseudomonadati</taxon>
        <taxon>Pseudomonadota</taxon>
        <taxon>Gammaproteobacteria</taxon>
        <taxon>Legionellales</taxon>
        <taxon>Legionellaceae</taxon>
        <taxon>Legionella</taxon>
    </lineage>
</organism>
<dbReference type="AlphaFoldDB" id="A0A378L4X3"/>
<dbReference type="Proteomes" id="UP000255110">
    <property type="component" value="Unassembled WGS sequence"/>
</dbReference>
<dbReference type="RefSeq" id="WP_058478810.1">
    <property type="nucleotide sequence ID" value="NZ_CAAAIO010000034.1"/>
</dbReference>
<dbReference type="Proteomes" id="UP000054820">
    <property type="component" value="Unassembled WGS sequence"/>
</dbReference>
<keyword evidence="4" id="KW-1185">Reference proteome</keyword>
<name>A0A378L4X3_9GAMM</name>
<protein>
    <submittedName>
        <fullName evidence="3">Uncharacterized protein</fullName>
    </submittedName>
</protein>
<evidence type="ECO:0000313" key="2">
    <source>
        <dbReference type="EMBL" id="KTD69940.1"/>
    </source>
</evidence>
<dbReference type="OrthoDB" id="5639804at2"/>
<keyword evidence="1" id="KW-0732">Signal</keyword>